<dbReference type="InterPro" id="IPR029301">
    <property type="entry name" value="SPACA7"/>
</dbReference>
<feature type="compositionally biased region" description="Low complexity" evidence="1">
    <location>
        <begin position="101"/>
        <end position="115"/>
    </location>
</feature>
<name>A6IWM0_RAT</name>
<dbReference type="AlphaFoldDB" id="A6IWM0"/>
<evidence type="ECO:0000256" key="1">
    <source>
        <dbReference type="SAM" id="MobiDB-lite"/>
    </source>
</evidence>
<proteinExistence type="predicted"/>
<feature type="compositionally biased region" description="Basic and acidic residues" evidence="1">
    <location>
        <begin position="1"/>
        <end position="19"/>
    </location>
</feature>
<sequence>MSQDPHIPRIQESKARETEALPGRGSSCNWRTMAANRGARTFLSVFLLCCWQVTELHPVKTTSGPITEGVFNSTTENIPETLDEILAQDILEPRTSAMSATTPRTRSPTQTTVQTKEPSKCWY</sequence>
<gene>
    <name evidence="2" type="ORF">rCG_43230</name>
</gene>
<protein>
    <submittedName>
        <fullName evidence="2">RCG43230</fullName>
    </submittedName>
</protein>
<feature type="region of interest" description="Disordered" evidence="1">
    <location>
        <begin position="1"/>
        <end position="27"/>
    </location>
</feature>
<evidence type="ECO:0000313" key="2">
    <source>
        <dbReference type="EMBL" id="EDM08852.1"/>
    </source>
</evidence>
<feature type="region of interest" description="Disordered" evidence="1">
    <location>
        <begin position="93"/>
        <end position="123"/>
    </location>
</feature>
<dbReference type="Proteomes" id="UP000234681">
    <property type="component" value="Chromosome 16"/>
</dbReference>
<dbReference type="Pfam" id="PF15307">
    <property type="entry name" value="SPACA7"/>
    <property type="match status" value="1"/>
</dbReference>
<dbReference type="EMBL" id="CH473970">
    <property type="protein sequence ID" value="EDM08852.1"/>
    <property type="molecule type" value="Genomic_DNA"/>
</dbReference>
<dbReference type="GO" id="GO:0001669">
    <property type="term" value="C:acrosomal vesicle"/>
    <property type="evidence" value="ECO:0007669"/>
    <property type="project" value="InterPro"/>
</dbReference>
<reference evidence="2 3" key="1">
    <citation type="submission" date="2005-09" db="EMBL/GenBank/DDBJ databases">
        <authorList>
            <person name="Mural R.J."/>
            <person name="Li P.W."/>
            <person name="Adams M.D."/>
            <person name="Amanatides P.G."/>
            <person name="Baden-Tillson H."/>
            <person name="Barnstead M."/>
            <person name="Chin S.H."/>
            <person name="Dew I."/>
            <person name="Evans C.A."/>
            <person name="Ferriera S."/>
            <person name="Flanigan M."/>
            <person name="Fosler C."/>
            <person name="Glodek A."/>
            <person name="Gu Z."/>
            <person name="Holt R.A."/>
            <person name="Jennings D."/>
            <person name="Kraft C.L."/>
            <person name="Lu F."/>
            <person name="Nguyen T."/>
            <person name="Nusskern D.R."/>
            <person name="Pfannkoch C.M."/>
            <person name="Sitter C."/>
            <person name="Sutton G.G."/>
            <person name="Venter J.C."/>
            <person name="Wang Z."/>
            <person name="Woodage T."/>
            <person name="Zheng X.H."/>
            <person name="Zhong F."/>
        </authorList>
    </citation>
    <scope>NUCLEOTIDE SEQUENCE [LARGE SCALE GENOMIC DNA]</scope>
    <source>
        <strain>BN</strain>
        <strain evidence="3">Sprague-Dawley</strain>
    </source>
</reference>
<organism evidence="2 3">
    <name type="scientific">Rattus norvegicus</name>
    <name type="common">Rat</name>
    <dbReference type="NCBI Taxonomy" id="10116"/>
    <lineage>
        <taxon>Eukaryota</taxon>
        <taxon>Metazoa</taxon>
        <taxon>Chordata</taxon>
        <taxon>Craniata</taxon>
        <taxon>Vertebrata</taxon>
        <taxon>Euteleostomi</taxon>
        <taxon>Mammalia</taxon>
        <taxon>Eutheria</taxon>
        <taxon>Euarchontoglires</taxon>
        <taxon>Glires</taxon>
        <taxon>Rodentia</taxon>
        <taxon>Myomorpha</taxon>
        <taxon>Muroidea</taxon>
        <taxon>Muridae</taxon>
        <taxon>Murinae</taxon>
        <taxon>Rattus</taxon>
    </lineage>
</organism>
<evidence type="ECO:0000313" key="3">
    <source>
        <dbReference type="Proteomes" id="UP000234681"/>
    </source>
</evidence>
<accession>A6IWM0</accession>